<organism evidence="2">
    <name type="scientific">Ignisphaera aggregans</name>
    <dbReference type="NCBI Taxonomy" id="334771"/>
    <lineage>
        <taxon>Archaea</taxon>
        <taxon>Thermoproteota</taxon>
        <taxon>Thermoprotei</taxon>
        <taxon>Desulfurococcales</taxon>
        <taxon>Desulfurococcaceae</taxon>
        <taxon>Ignisphaera</taxon>
    </lineage>
</organism>
<keyword evidence="1" id="KW-0472">Membrane</keyword>
<reference evidence="2" key="1">
    <citation type="journal article" date="2020" name="mSystems">
        <title>Genome- and Community-Level Interaction Insights into Carbon Utilization and Element Cycling Functions of Hydrothermarchaeota in Hydrothermal Sediment.</title>
        <authorList>
            <person name="Zhou Z."/>
            <person name="Liu Y."/>
            <person name="Xu W."/>
            <person name="Pan J."/>
            <person name="Luo Z.H."/>
            <person name="Li M."/>
        </authorList>
    </citation>
    <scope>NUCLEOTIDE SEQUENCE</scope>
    <source>
        <strain evidence="2">SpSt-667</strain>
    </source>
</reference>
<proteinExistence type="predicted"/>
<name>A0A832CVV9_9CREN</name>
<protein>
    <submittedName>
        <fullName evidence="2">Uncharacterized protein</fullName>
    </submittedName>
</protein>
<gene>
    <name evidence="2" type="ORF">ENU41_06400</name>
</gene>
<dbReference type="AlphaFoldDB" id="A0A832CVV9"/>
<feature type="transmembrane region" description="Helical" evidence="1">
    <location>
        <begin position="7"/>
        <end position="27"/>
    </location>
</feature>
<evidence type="ECO:0000256" key="1">
    <source>
        <dbReference type="SAM" id="Phobius"/>
    </source>
</evidence>
<sequence>MATLKILTLIVATLAILMVIAVVIYYLTPSITPQTTYTTVTTPINQTQTTTVSPSSPLSPTQPIITDIISEGFVFVDEDLYWRIKILGEADLRNKIEINGVYSHWFGRLNVTLPNGDTQDRIHIVGNYVDIVSQFTYLSKEMTLDIYIPTKWWEKICLEGIYSVVVWLKGPYNNYTILFSKNFTHIFSFNAIFKPTKWSTWNETIEIEVNNTGDIPLIISGGGFVLSGTDTVIGWWNQPSEIIVMPGEFKVIRGSIDILSSFREEFKGKTKTIDIYIDVIGAPKRYTITTSIEFPSK</sequence>
<dbReference type="EMBL" id="DTCK01000040">
    <property type="protein sequence ID" value="HGQ36289.1"/>
    <property type="molecule type" value="Genomic_DNA"/>
</dbReference>
<keyword evidence="1" id="KW-0812">Transmembrane</keyword>
<comment type="caution">
    <text evidence="2">The sequence shown here is derived from an EMBL/GenBank/DDBJ whole genome shotgun (WGS) entry which is preliminary data.</text>
</comment>
<keyword evidence="1" id="KW-1133">Transmembrane helix</keyword>
<accession>A0A832CVV9</accession>
<evidence type="ECO:0000313" key="2">
    <source>
        <dbReference type="EMBL" id="HGQ36289.1"/>
    </source>
</evidence>